<feature type="compositionally biased region" description="Basic and acidic residues" evidence="5">
    <location>
        <begin position="26"/>
        <end position="46"/>
    </location>
</feature>
<evidence type="ECO:0000259" key="6">
    <source>
        <dbReference type="PROSITE" id="PS51192"/>
    </source>
</evidence>
<protein>
    <recommendedName>
        <fullName evidence="6">Helicase ATP-binding domain-containing protein</fullName>
    </recommendedName>
</protein>
<dbReference type="Pfam" id="PF00270">
    <property type="entry name" value="DEAD"/>
    <property type="match status" value="1"/>
</dbReference>
<dbReference type="EMBL" id="ASPP01012199">
    <property type="protein sequence ID" value="ETO20843.1"/>
    <property type="molecule type" value="Genomic_DNA"/>
</dbReference>
<evidence type="ECO:0000313" key="8">
    <source>
        <dbReference type="Proteomes" id="UP000023152"/>
    </source>
</evidence>
<feature type="domain" description="Helicase ATP-binding" evidence="6">
    <location>
        <begin position="235"/>
        <end position="459"/>
    </location>
</feature>
<dbReference type="InterPro" id="IPR014001">
    <property type="entry name" value="Helicase_ATP-bd"/>
</dbReference>
<feature type="region of interest" description="Disordered" evidence="5">
    <location>
        <begin position="1"/>
        <end position="94"/>
    </location>
</feature>
<dbReference type="SMART" id="SM00487">
    <property type="entry name" value="DEXDc"/>
    <property type="match status" value="1"/>
</dbReference>
<evidence type="ECO:0000256" key="5">
    <source>
        <dbReference type="SAM" id="MobiDB-lite"/>
    </source>
</evidence>
<dbReference type="GO" id="GO:0005524">
    <property type="term" value="F:ATP binding"/>
    <property type="evidence" value="ECO:0007669"/>
    <property type="project" value="UniProtKB-KW"/>
</dbReference>
<dbReference type="Gene3D" id="3.40.50.300">
    <property type="entry name" value="P-loop containing nucleotide triphosphate hydrolases"/>
    <property type="match status" value="2"/>
</dbReference>
<dbReference type="InterPro" id="IPR027417">
    <property type="entry name" value="P-loop_NTPase"/>
</dbReference>
<evidence type="ECO:0000256" key="3">
    <source>
        <dbReference type="ARBA" id="ARBA00022806"/>
    </source>
</evidence>
<dbReference type="OrthoDB" id="2320933at2759"/>
<sequence length="631" mass="71172">MEYVSNQQNEPPCRVSVVLSEPSIEINHENRVATPNKEEQIPEKTPETTNDEMNGETKKDETNDKTKKDETNNNGLDSLKNPNSIGNESNCQEPIKNTPIETILQEWSPSLDEITYNETIVAKDVHSHVEETILPTNDNATVHQMEIEPTAPVIASCSGSNLQGTLPEQFEIFLKIDETALLDTIPSKYIVEPIYHKDSKPNELQHWGLPDALVQGYAKEGISHLYDWQVECLNHRGVLNGGNLVYSAPTGGGKTLVAEIIMLRNVLRTKKKHFLFCQKYFKRVYSKQRIKVKGFYNDKVSSLDRNCDIAVCTMEKVLSLFVFIQKKNIFLGGGKKANSIINKLVSAGELLKTIGVIVLDEMHMIGNSNRGYILELLLTKVRFVQDKHELMLQNDSYFSNKLYIQNDLFMFICFVDDICNKVQVFFYSKKKNVIVGLSATLPNLDIICKWLNATKFITTFRPVKLNEFVTIGSTIYTKNGTVCRKIKLRNNMTEAEDKYHLSVLTAEVVQKKHSCLVFCSSKRLCETVALHLSNVLPKACPFNPTIAYNASLLNKRDMLCKELAKTQFGLDSTLSKTIPHGIAFHHGGLTIDERSLIENAFRDGVLCVLTATSTLAAGKINFFLMHLCLYT</sequence>
<evidence type="ECO:0000256" key="1">
    <source>
        <dbReference type="ARBA" id="ARBA00022741"/>
    </source>
</evidence>
<dbReference type="SUPFAM" id="SSF52540">
    <property type="entry name" value="P-loop containing nucleoside triphosphate hydrolases"/>
    <property type="match status" value="1"/>
</dbReference>
<evidence type="ECO:0000256" key="4">
    <source>
        <dbReference type="ARBA" id="ARBA00022840"/>
    </source>
</evidence>
<accession>X6N4K7</accession>
<keyword evidence="8" id="KW-1185">Reference proteome</keyword>
<dbReference type="GO" id="GO:0003676">
    <property type="term" value="F:nucleic acid binding"/>
    <property type="evidence" value="ECO:0007669"/>
    <property type="project" value="InterPro"/>
</dbReference>
<proteinExistence type="predicted"/>
<dbReference type="PANTHER" id="PTHR47961">
    <property type="entry name" value="DNA POLYMERASE THETA, PUTATIVE (AFU_ORTHOLOGUE AFUA_1G05260)-RELATED"/>
    <property type="match status" value="1"/>
</dbReference>
<gene>
    <name evidence="7" type="ORF">RFI_16367</name>
</gene>
<feature type="compositionally biased region" description="Basic and acidic residues" evidence="5">
    <location>
        <begin position="55"/>
        <end position="71"/>
    </location>
</feature>
<keyword evidence="1" id="KW-0547">Nucleotide-binding</keyword>
<reference evidence="7 8" key="1">
    <citation type="journal article" date="2013" name="Curr. Biol.">
        <title>The Genome of the Foraminiferan Reticulomyxa filosa.</title>
        <authorList>
            <person name="Glockner G."/>
            <person name="Hulsmann N."/>
            <person name="Schleicher M."/>
            <person name="Noegel A.A."/>
            <person name="Eichinger L."/>
            <person name="Gallinger C."/>
            <person name="Pawlowski J."/>
            <person name="Sierra R."/>
            <person name="Euteneuer U."/>
            <person name="Pillet L."/>
            <person name="Moustafa A."/>
            <person name="Platzer M."/>
            <person name="Groth M."/>
            <person name="Szafranski K."/>
            <person name="Schliwa M."/>
        </authorList>
    </citation>
    <scope>NUCLEOTIDE SEQUENCE [LARGE SCALE GENOMIC DNA]</scope>
</reference>
<evidence type="ECO:0000313" key="7">
    <source>
        <dbReference type="EMBL" id="ETO20843.1"/>
    </source>
</evidence>
<feature type="compositionally biased region" description="Polar residues" evidence="5">
    <location>
        <begin position="80"/>
        <end position="92"/>
    </location>
</feature>
<dbReference type="AlphaFoldDB" id="X6N4K7"/>
<dbReference type="Proteomes" id="UP000023152">
    <property type="component" value="Unassembled WGS sequence"/>
</dbReference>
<organism evidence="7 8">
    <name type="scientific">Reticulomyxa filosa</name>
    <dbReference type="NCBI Taxonomy" id="46433"/>
    <lineage>
        <taxon>Eukaryota</taxon>
        <taxon>Sar</taxon>
        <taxon>Rhizaria</taxon>
        <taxon>Retaria</taxon>
        <taxon>Foraminifera</taxon>
        <taxon>Monothalamids</taxon>
        <taxon>Reticulomyxidae</taxon>
        <taxon>Reticulomyxa</taxon>
    </lineage>
</organism>
<keyword evidence="4" id="KW-0067">ATP-binding</keyword>
<name>X6N4K7_RETFI</name>
<dbReference type="PROSITE" id="PS51192">
    <property type="entry name" value="HELICASE_ATP_BIND_1"/>
    <property type="match status" value="1"/>
</dbReference>
<dbReference type="InterPro" id="IPR050474">
    <property type="entry name" value="Hel308_SKI2-like"/>
</dbReference>
<dbReference type="GO" id="GO:0016787">
    <property type="term" value="F:hydrolase activity"/>
    <property type="evidence" value="ECO:0007669"/>
    <property type="project" value="UniProtKB-KW"/>
</dbReference>
<dbReference type="PANTHER" id="PTHR47961:SF6">
    <property type="entry name" value="DNA-DIRECTED DNA POLYMERASE"/>
    <property type="match status" value="1"/>
</dbReference>
<evidence type="ECO:0000256" key="2">
    <source>
        <dbReference type="ARBA" id="ARBA00022801"/>
    </source>
</evidence>
<dbReference type="GO" id="GO:0004386">
    <property type="term" value="F:helicase activity"/>
    <property type="evidence" value="ECO:0007669"/>
    <property type="project" value="UniProtKB-KW"/>
</dbReference>
<feature type="compositionally biased region" description="Polar residues" evidence="5">
    <location>
        <begin position="1"/>
        <end position="10"/>
    </location>
</feature>
<keyword evidence="3" id="KW-0347">Helicase</keyword>
<comment type="caution">
    <text evidence="7">The sequence shown here is derived from an EMBL/GenBank/DDBJ whole genome shotgun (WGS) entry which is preliminary data.</text>
</comment>
<dbReference type="InterPro" id="IPR011545">
    <property type="entry name" value="DEAD/DEAH_box_helicase_dom"/>
</dbReference>
<keyword evidence="2" id="KW-0378">Hydrolase</keyword>